<reference evidence="1" key="1">
    <citation type="submission" date="2022-10" db="EMBL/GenBank/DDBJ databases">
        <title>Puccinia triticina Genome sequencing and assembly.</title>
        <authorList>
            <person name="Li C."/>
        </authorList>
    </citation>
    <scope>NUCLEOTIDE SEQUENCE</scope>
    <source>
        <strain evidence="1">Pt15</strain>
    </source>
</reference>
<protein>
    <submittedName>
        <fullName evidence="1">Uncharacterized protein</fullName>
    </submittedName>
</protein>
<name>A0ABY7C7F2_9BASI</name>
<evidence type="ECO:0000313" key="2">
    <source>
        <dbReference type="Proteomes" id="UP001164743"/>
    </source>
</evidence>
<dbReference type="RefSeq" id="XP_053016629.1">
    <property type="nucleotide sequence ID" value="XM_053165438.1"/>
</dbReference>
<gene>
    <name evidence="1" type="ORF">PtA15_1A412</name>
</gene>
<dbReference type="EMBL" id="CP110421">
    <property type="protein sequence ID" value="WAQ81074.1"/>
    <property type="molecule type" value="Genomic_DNA"/>
</dbReference>
<dbReference type="Proteomes" id="UP001164743">
    <property type="component" value="Chromosome 1A"/>
</dbReference>
<accession>A0ABY7C7F2</accession>
<dbReference type="GeneID" id="77806333"/>
<organism evidence="1 2">
    <name type="scientific">Puccinia triticina</name>
    <dbReference type="NCBI Taxonomy" id="208348"/>
    <lineage>
        <taxon>Eukaryota</taxon>
        <taxon>Fungi</taxon>
        <taxon>Dikarya</taxon>
        <taxon>Basidiomycota</taxon>
        <taxon>Pucciniomycotina</taxon>
        <taxon>Pucciniomycetes</taxon>
        <taxon>Pucciniales</taxon>
        <taxon>Pucciniaceae</taxon>
        <taxon>Puccinia</taxon>
    </lineage>
</organism>
<sequence length="110" mass="12141">MLIRAMRTAINTASGYPPAGPRPLSRDTCTCTGAEFPCNSNHWNSPNFAVTTTPSPFLAFPSAPAQHILYTDEFDAILKRPLARHAKRRHQIEMVGDTPTPCIWLPTLPP</sequence>
<keyword evidence="2" id="KW-1185">Reference proteome</keyword>
<proteinExistence type="predicted"/>
<evidence type="ECO:0000313" key="1">
    <source>
        <dbReference type="EMBL" id="WAQ81074.1"/>
    </source>
</evidence>